<evidence type="ECO:0000313" key="5">
    <source>
        <dbReference type="EMBL" id="KAJ8350179.1"/>
    </source>
</evidence>
<comment type="caution">
    <text evidence="5">The sequence shown here is derived from an EMBL/GenBank/DDBJ whole genome shotgun (WGS) entry which is preliminary data.</text>
</comment>
<gene>
    <name evidence="5" type="ORF">SKAU_G00253090</name>
</gene>
<evidence type="ECO:0000256" key="4">
    <source>
        <dbReference type="SAM" id="MobiDB-lite"/>
    </source>
</evidence>
<dbReference type="PANTHER" id="PTHR15185:SF5">
    <property type="entry name" value="B-CELL CLL_LYMPHOMA 9 PROTEIN"/>
    <property type="match status" value="1"/>
</dbReference>
<evidence type="ECO:0000256" key="2">
    <source>
        <dbReference type="ARBA" id="ARBA00009200"/>
    </source>
</evidence>
<sequence length="331" mass="34271">MEEEVGGPCLQTWGPSRRCCRGPHFLTSPQPGDFNMGPNRQFLGIPHGPQGPGNMRGPRGEQPFGPEQRTNMGGNGRLGHLQPPPPNQLPNTPGLSVGPPQAQRGLGRKPSDLSGQAGPVNPLKSPPLRQSPMLGSPSGNLMSPQTPSQLAGMLSGPPAPPAASISKPPLSMTSPNMMANMEQGGNGPPPAPPSSNSSSQPGSINLPGSLPSGSPYNLPPEPTLSQNPLSIMMSRMSKFAMPTSTPLYHDAIKTVASSDDDSPPARSPNLPNSMPGMAVNHLPGHPRMMGPMNPALSPMGMNSMGQPLSHTMPGQLPSPNPMGSPHDAPTA</sequence>
<accession>A0A9Q1IPZ6</accession>
<evidence type="ECO:0000256" key="3">
    <source>
        <dbReference type="ARBA" id="ARBA00023242"/>
    </source>
</evidence>
<dbReference type="AlphaFoldDB" id="A0A9Q1IPZ6"/>
<dbReference type="Proteomes" id="UP001152622">
    <property type="component" value="Chromosome 9"/>
</dbReference>
<comment type="subcellular location">
    <subcellularLocation>
        <location evidence="1">Nucleus</location>
    </subcellularLocation>
</comment>
<keyword evidence="3" id="KW-0539">Nucleus</keyword>
<dbReference type="GO" id="GO:0008013">
    <property type="term" value="F:beta-catenin binding"/>
    <property type="evidence" value="ECO:0007669"/>
    <property type="project" value="InterPro"/>
</dbReference>
<organism evidence="5 6">
    <name type="scientific">Synaphobranchus kaupii</name>
    <name type="common">Kaup's arrowtooth eel</name>
    <dbReference type="NCBI Taxonomy" id="118154"/>
    <lineage>
        <taxon>Eukaryota</taxon>
        <taxon>Metazoa</taxon>
        <taxon>Chordata</taxon>
        <taxon>Craniata</taxon>
        <taxon>Vertebrata</taxon>
        <taxon>Euteleostomi</taxon>
        <taxon>Actinopterygii</taxon>
        <taxon>Neopterygii</taxon>
        <taxon>Teleostei</taxon>
        <taxon>Anguilliformes</taxon>
        <taxon>Synaphobranchidae</taxon>
        <taxon>Synaphobranchus</taxon>
    </lineage>
</organism>
<evidence type="ECO:0000313" key="6">
    <source>
        <dbReference type="Proteomes" id="UP001152622"/>
    </source>
</evidence>
<keyword evidence="6" id="KW-1185">Reference proteome</keyword>
<dbReference type="EMBL" id="JAINUF010000009">
    <property type="protein sequence ID" value="KAJ8350179.1"/>
    <property type="molecule type" value="Genomic_DNA"/>
</dbReference>
<name>A0A9Q1IPZ6_SYNKA</name>
<dbReference type="OrthoDB" id="7668649at2759"/>
<feature type="region of interest" description="Disordered" evidence="4">
    <location>
        <begin position="255"/>
        <end position="331"/>
    </location>
</feature>
<evidence type="ECO:0000256" key="1">
    <source>
        <dbReference type="ARBA" id="ARBA00004123"/>
    </source>
</evidence>
<reference evidence="5" key="1">
    <citation type="journal article" date="2023" name="Science">
        <title>Genome structures resolve the early diversification of teleost fishes.</title>
        <authorList>
            <person name="Parey E."/>
            <person name="Louis A."/>
            <person name="Montfort J."/>
            <person name="Bouchez O."/>
            <person name="Roques C."/>
            <person name="Iampietro C."/>
            <person name="Lluch J."/>
            <person name="Castinel A."/>
            <person name="Donnadieu C."/>
            <person name="Desvignes T."/>
            <person name="Floi Bucao C."/>
            <person name="Jouanno E."/>
            <person name="Wen M."/>
            <person name="Mejri S."/>
            <person name="Dirks R."/>
            <person name="Jansen H."/>
            <person name="Henkel C."/>
            <person name="Chen W.J."/>
            <person name="Zahm M."/>
            <person name="Cabau C."/>
            <person name="Klopp C."/>
            <person name="Thompson A.W."/>
            <person name="Robinson-Rechavi M."/>
            <person name="Braasch I."/>
            <person name="Lecointre G."/>
            <person name="Bobe J."/>
            <person name="Postlethwait J.H."/>
            <person name="Berthelot C."/>
            <person name="Roest Crollius H."/>
            <person name="Guiguen Y."/>
        </authorList>
    </citation>
    <scope>NUCLEOTIDE SEQUENCE</scope>
    <source>
        <strain evidence="5">WJC10195</strain>
    </source>
</reference>
<feature type="compositionally biased region" description="Low complexity" evidence="4">
    <location>
        <begin position="150"/>
        <end position="171"/>
    </location>
</feature>
<dbReference type="InterPro" id="IPR015668">
    <property type="entry name" value="Bcl-9/Bcl-9l"/>
</dbReference>
<protein>
    <submittedName>
        <fullName evidence="5">Uncharacterized protein</fullName>
    </submittedName>
</protein>
<proteinExistence type="inferred from homology"/>
<dbReference type="GO" id="GO:0060070">
    <property type="term" value="P:canonical Wnt signaling pathway"/>
    <property type="evidence" value="ECO:0007669"/>
    <property type="project" value="InterPro"/>
</dbReference>
<feature type="compositionally biased region" description="Polar residues" evidence="4">
    <location>
        <begin position="137"/>
        <end position="149"/>
    </location>
</feature>
<dbReference type="PANTHER" id="PTHR15185">
    <property type="entry name" value="BCL9"/>
    <property type="match status" value="1"/>
</dbReference>
<feature type="compositionally biased region" description="Low complexity" evidence="4">
    <location>
        <begin position="194"/>
        <end position="203"/>
    </location>
</feature>
<comment type="similarity">
    <text evidence="2">Belongs to the BCL9 family.</text>
</comment>
<feature type="region of interest" description="Disordered" evidence="4">
    <location>
        <begin position="1"/>
        <end position="230"/>
    </location>
</feature>
<dbReference type="GO" id="GO:1990907">
    <property type="term" value="C:beta-catenin-TCF complex"/>
    <property type="evidence" value="ECO:0007669"/>
    <property type="project" value="TreeGrafter"/>
</dbReference>
<dbReference type="GO" id="GO:0045944">
    <property type="term" value="P:positive regulation of transcription by RNA polymerase II"/>
    <property type="evidence" value="ECO:0007669"/>
    <property type="project" value="TreeGrafter"/>
</dbReference>
<dbReference type="GO" id="GO:0003713">
    <property type="term" value="F:transcription coactivator activity"/>
    <property type="evidence" value="ECO:0007669"/>
    <property type="project" value="InterPro"/>
</dbReference>